<dbReference type="CDD" id="cd02000">
    <property type="entry name" value="TPP_E1_PDC_ADC_BCADC"/>
    <property type="match status" value="1"/>
</dbReference>
<comment type="cofactor">
    <cofactor evidence="1 4">
        <name>thiamine diphosphate</name>
        <dbReference type="ChEBI" id="CHEBI:58937"/>
    </cofactor>
</comment>
<dbReference type="GO" id="GO:0003863">
    <property type="term" value="F:branched-chain 2-oxo acid dehydrogenase activity"/>
    <property type="evidence" value="ECO:0007669"/>
    <property type="project" value="UniProtKB-EC"/>
</dbReference>
<comment type="similarity">
    <text evidence="4">Belongs to the BCKDHA family.</text>
</comment>
<dbReference type="KEGG" id="brv:CFK39_08455"/>
<proteinExistence type="inferred from homology"/>
<dbReference type="InterPro" id="IPR050771">
    <property type="entry name" value="Alpha-ketoacid_DH_E1_comp"/>
</dbReference>
<sequence length="378" mass="41533">MLTTTSAPNHDLVAGLDKPLHVLKEDGTRRPDPTLDPMLRDVDLEMLRDLYLDMAVVRAIDDEAVALQRQGELGLWPPLRGQEAAQIGLGRALPETDFLFTSYRENALAWCRGVGPGEMLSVWRGTTLSGWDPFAHHMATPQVIIGAQAHHAVGYAMATQAQGKDDIAVSCFGDGALSQGDVNEAMVFAASFHAPVLFFCQNNHYAISEPVDVQATVPIALRPTGFGIPSLRIDGNDVLAVRAASLLASQHIRAGKGPMFIEAVTYRLGPHTTSDDPTRYRDEKELERWRRRCPLGRLERHLEQLGASVEELRTEAERRSHEATTAMQEAVAALPSPAPERMFEHVLATEHPGLLRQREQFRAFTDSLAPEQAEGSAA</sequence>
<dbReference type="EMBL" id="CP022316">
    <property type="protein sequence ID" value="ASK65853.1"/>
    <property type="molecule type" value="Genomic_DNA"/>
</dbReference>
<dbReference type="Pfam" id="PF00676">
    <property type="entry name" value="E1_dh"/>
    <property type="match status" value="1"/>
</dbReference>
<feature type="coiled-coil region" evidence="5">
    <location>
        <begin position="295"/>
        <end position="322"/>
    </location>
</feature>
<dbReference type="RefSeq" id="WP_089065094.1">
    <property type="nucleotide sequence ID" value="NZ_CP022316.1"/>
</dbReference>
<dbReference type="Proteomes" id="UP000198398">
    <property type="component" value="Chromosome"/>
</dbReference>
<evidence type="ECO:0000313" key="8">
    <source>
        <dbReference type="Proteomes" id="UP000198398"/>
    </source>
</evidence>
<dbReference type="Gene3D" id="3.40.50.970">
    <property type="match status" value="1"/>
</dbReference>
<dbReference type="GO" id="GO:0000287">
    <property type="term" value="F:magnesium ion binding"/>
    <property type="evidence" value="ECO:0007669"/>
    <property type="project" value="UniProtKB-ARBA"/>
</dbReference>
<protein>
    <recommendedName>
        <fullName evidence="4">2-oxoisovalerate dehydrogenase subunit alpha</fullName>
        <ecNumber evidence="4">1.2.4.4</ecNumber>
    </recommendedName>
    <alternativeName>
        <fullName evidence="4">Branched-chain alpha-keto acid dehydrogenase E1 component alpha chain</fullName>
    </alternativeName>
</protein>
<comment type="catalytic activity">
    <reaction evidence="4">
        <text>N(6)-[(R)-lipoyl]-L-lysyl-[protein] + 3-methyl-2-oxobutanoate + H(+) = N(6)-[(R)-S(8)-2-methylpropanoyldihydrolipoyl]-L-lysyl-[protein] + CO2</text>
        <dbReference type="Rhea" id="RHEA:13457"/>
        <dbReference type="Rhea" id="RHEA-COMP:10474"/>
        <dbReference type="Rhea" id="RHEA-COMP:10497"/>
        <dbReference type="ChEBI" id="CHEBI:11851"/>
        <dbReference type="ChEBI" id="CHEBI:15378"/>
        <dbReference type="ChEBI" id="CHEBI:16526"/>
        <dbReference type="ChEBI" id="CHEBI:83099"/>
        <dbReference type="ChEBI" id="CHEBI:83142"/>
        <dbReference type="EC" id="1.2.4.4"/>
    </reaction>
</comment>
<evidence type="ECO:0000256" key="2">
    <source>
        <dbReference type="ARBA" id="ARBA00023002"/>
    </source>
</evidence>
<feature type="domain" description="Dehydrogenase E1 component" evidence="6">
    <location>
        <begin position="54"/>
        <end position="332"/>
    </location>
</feature>
<evidence type="ECO:0000256" key="5">
    <source>
        <dbReference type="SAM" id="Coils"/>
    </source>
</evidence>
<name>A0A220UDQ3_9MICO</name>
<dbReference type="GO" id="GO:0009083">
    <property type="term" value="P:branched-chain amino acid catabolic process"/>
    <property type="evidence" value="ECO:0007669"/>
    <property type="project" value="TreeGrafter"/>
</dbReference>
<dbReference type="InterPro" id="IPR001017">
    <property type="entry name" value="DH_E1"/>
</dbReference>
<comment type="function">
    <text evidence="4">The branched-chain alpha-keto dehydrogenase complex catalyzes the overall conversion of alpha-keto acids to acyl-CoA and CO(2). It contains multiple copies of three enzymatic components: branched-chain alpha-keto acid decarboxylase (E1), lipoamide acyltransferase (E2) and lipoamide dehydrogenase (E3).</text>
</comment>
<keyword evidence="5" id="KW-0175">Coiled coil</keyword>
<evidence type="ECO:0000256" key="3">
    <source>
        <dbReference type="ARBA" id="ARBA00023052"/>
    </source>
</evidence>
<keyword evidence="2 4" id="KW-0560">Oxidoreductase</keyword>
<dbReference type="AlphaFoldDB" id="A0A220UDQ3"/>
<reference evidence="8" key="1">
    <citation type="submission" date="2017-07" db="EMBL/GenBank/DDBJ databases">
        <title>Brachybacterium sp. VR2415.</title>
        <authorList>
            <person name="Tak E.J."/>
            <person name="Bae J.-W."/>
        </authorList>
    </citation>
    <scope>NUCLEOTIDE SEQUENCE [LARGE SCALE GENOMIC DNA]</scope>
    <source>
        <strain evidence="8">VR2415</strain>
    </source>
</reference>
<dbReference type="SUPFAM" id="SSF52518">
    <property type="entry name" value="Thiamin diphosphate-binding fold (THDP-binding)"/>
    <property type="match status" value="1"/>
</dbReference>
<dbReference type="InterPro" id="IPR029061">
    <property type="entry name" value="THDP-binding"/>
</dbReference>
<keyword evidence="8" id="KW-1185">Reference proteome</keyword>
<dbReference type="PANTHER" id="PTHR43380:SF1">
    <property type="entry name" value="2-OXOISOVALERATE DEHYDROGENASE SUBUNIT ALPHA, MITOCHONDRIAL"/>
    <property type="match status" value="1"/>
</dbReference>
<accession>A0A220UDQ3</accession>
<evidence type="ECO:0000259" key="6">
    <source>
        <dbReference type="Pfam" id="PF00676"/>
    </source>
</evidence>
<evidence type="ECO:0000256" key="1">
    <source>
        <dbReference type="ARBA" id="ARBA00001964"/>
    </source>
</evidence>
<dbReference type="EC" id="1.2.4.4" evidence="4"/>
<gene>
    <name evidence="7" type="ORF">CFK39_08455</name>
</gene>
<dbReference type="PANTHER" id="PTHR43380">
    <property type="entry name" value="2-OXOISOVALERATE DEHYDROGENASE SUBUNIT ALPHA, MITOCHONDRIAL"/>
    <property type="match status" value="1"/>
</dbReference>
<dbReference type="OrthoDB" id="9766715at2"/>
<organism evidence="7 8">
    <name type="scientific">Brachybacterium avium</name>
    <dbReference type="NCBI Taxonomy" id="2017485"/>
    <lineage>
        <taxon>Bacteria</taxon>
        <taxon>Bacillati</taxon>
        <taxon>Actinomycetota</taxon>
        <taxon>Actinomycetes</taxon>
        <taxon>Micrococcales</taxon>
        <taxon>Dermabacteraceae</taxon>
        <taxon>Brachybacterium</taxon>
    </lineage>
</organism>
<evidence type="ECO:0000313" key="7">
    <source>
        <dbReference type="EMBL" id="ASK65853.1"/>
    </source>
</evidence>
<evidence type="ECO:0000256" key="4">
    <source>
        <dbReference type="RuleBase" id="RU365014"/>
    </source>
</evidence>
<keyword evidence="7" id="KW-0670">Pyruvate</keyword>
<keyword evidence="3 4" id="KW-0786">Thiamine pyrophosphate</keyword>